<protein>
    <submittedName>
        <fullName evidence="1">Uncharacterized protein</fullName>
    </submittedName>
</protein>
<accession>M7B5K1</accession>
<keyword evidence="2" id="KW-1185">Reference proteome</keyword>
<organism evidence="1 2">
    <name type="scientific">Chelonia mydas</name>
    <name type="common">Green sea-turtle</name>
    <name type="synonym">Chelonia agassizi</name>
    <dbReference type="NCBI Taxonomy" id="8469"/>
    <lineage>
        <taxon>Eukaryota</taxon>
        <taxon>Metazoa</taxon>
        <taxon>Chordata</taxon>
        <taxon>Craniata</taxon>
        <taxon>Vertebrata</taxon>
        <taxon>Euteleostomi</taxon>
        <taxon>Archelosauria</taxon>
        <taxon>Testudinata</taxon>
        <taxon>Testudines</taxon>
        <taxon>Cryptodira</taxon>
        <taxon>Durocryptodira</taxon>
        <taxon>Americhelydia</taxon>
        <taxon>Chelonioidea</taxon>
        <taxon>Cheloniidae</taxon>
        <taxon>Chelonia</taxon>
    </lineage>
</organism>
<gene>
    <name evidence="1" type="ORF">UY3_15483</name>
</gene>
<dbReference type="AlphaFoldDB" id="M7B5K1"/>
<evidence type="ECO:0000313" key="2">
    <source>
        <dbReference type="Proteomes" id="UP000031443"/>
    </source>
</evidence>
<dbReference type="Proteomes" id="UP000031443">
    <property type="component" value="Unassembled WGS sequence"/>
</dbReference>
<sequence>MVNYGYKLACMDEARECSSKNLQELSFWISDAGVGKAHPAQAPPEWGMAGTPLTYGTSTPTGRAALEDAQVKPFDVKSCSSGHSHSSIPGNDDAL</sequence>
<proteinExistence type="predicted"/>
<evidence type="ECO:0000313" key="1">
    <source>
        <dbReference type="EMBL" id="EMP27418.1"/>
    </source>
</evidence>
<reference evidence="2" key="1">
    <citation type="journal article" date="2013" name="Nat. Genet.">
        <title>The draft genomes of soft-shell turtle and green sea turtle yield insights into the development and evolution of the turtle-specific body plan.</title>
        <authorList>
            <person name="Wang Z."/>
            <person name="Pascual-Anaya J."/>
            <person name="Zadissa A."/>
            <person name="Li W."/>
            <person name="Niimura Y."/>
            <person name="Huang Z."/>
            <person name="Li C."/>
            <person name="White S."/>
            <person name="Xiong Z."/>
            <person name="Fang D."/>
            <person name="Wang B."/>
            <person name="Ming Y."/>
            <person name="Chen Y."/>
            <person name="Zheng Y."/>
            <person name="Kuraku S."/>
            <person name="Pignatelli M."/>
            <person name="Herrero J."/>
            <person name="Beal K."/>
            <person name="Nozawa M."/>
            <person name="Li Q."/>
            <person name="Wang J."/>
            <person name="Zhang H."/>
            <person name="Yu L."/>
            <person name="Shigenobu S."/>
            <person name="Wang J."/>
            <person name="Liu J."/>
            <person name="Flicek P."/>
            <person name="Searle S."/>
            <person name="Wang J."/>
            <person name="Kuratani S."/>
            <person name="Yin Y."/>
            <person name="Aken B."/>
            <person name="Zhang G."/>
            <person name="Irie N."/>
        </authorList>
    </citation>
    <scope>NUCLEOTIDE SEQUENCE [LARGE SCALE GENOMIC DNA]</scope>
</reference>
<name>M7B5K1_CHEMY</name>
<dbReference type="EMBL" id="KB570447">
    <property type="protein sequence ID" value="EMP27418.1"/>
    <property type="molecule type" value="Genomic_DNA"/>
</dbReference>